<sequence>MVRFGSSSKNFEVHPSDAIAAQFGGTLNAVVHFLPNFIGFRMVLISATDERTNHLLYQWMIAVNVQEANITKIFEVYLQNNRDQTIALTVKNRYSVQRSFRISCSHPEYVRIENDIVMLSGHKAIDVSLIFLLNNGVKLPEVLIFVTNVENNLQEEAYSMKLIYHD</sequence>
<dbReference type="Proteomes" id="UP000280834">
    <property type="component" value="Unassembled WGS sequence"/>
</dbReference>
<dbReference type="GO" id="GO:0036064">
    <property type="term" value="C:ciliary basal body"/>
    <property type="evidence" value="ECO:0007669"/>
    <property type="project" value="TreeGrafter"/>
</dbReference>
<dbReference type="InterPro" id="IPR058685">
    <property type="entry name" value="Ig_NPHP4_4th"/>
</dbReference>
<evidence type="ECO:0000313" key="3">
    <source>
        <dbReference type="EMBL" id="VDO06668.1"/>
    </source>
</evidence>
<dbReference type="GO" id="GO:0090090">
    <property type="term" value="P:negative regulation of canonical Wnt signaling pathway"/>
    <property type="evidence" value="ECO:0007669"/>
    <property type="project" value="InterPro"/>
</dbReference>
<dbReference type="GO" id="GO:1904491">
    <property type="term" value="P:protein localization to ciliary transition zone"/>
    <property type="evidence" value="ECO:0007669"/>
    <property type="project" value="TreeGrafter"/>
</dbReference>
<organism evidence="3 4">
    <name type="scientific">Brugia timori</name>
    <dbReference type="NCBI Taxonomy" id="42155"/>
    <lineage>
        <taxon>Eukaryota</taxon>
        <taxon>Metazoa</taxon>
        <taxon>Ecdysozoa</taxon>
        <taxon>Nematoda</taxon>
        <taxon>Chromadorea</taxon>
        <taxon>Rhabditida</taxon>
        <taxon>Spirurina</taxon>
        <taxon>Spiruromorpha</taxon>
        <taxon>Filarioidea</taxon>
        <taxon>Onchocercidae</taxon>
        <taxon>Brugia</taxon>
    </lineage>
</organism>
<dbReference type="AlphaFoldDB" id="A0A3P7VML4"/>
<dbReference type="InterPro" id="IPR029775">
    <property type="entry name" value="NPHP4"/>
</dbReference>
<dbReference type="Pfam" id="PF26015">
    <property type="entry name" value="Ig_NPH4_3rd"/>
    <property type="match status" value="1"/>
</dbReference>
<keyword evidence="4" id="KW-1185">Reference proteome</keyword>
<evidence type="ECO:0000313" key="4">
    <source>
        <dbReference type="Proteomes" id="UP000280834"/>
    </source>
</evidence>
<dbReference type="Pfam" id="PF26187">
    <property type="entry name" value="Ig_NPHP4_4th"/>
    <property type="match status" value="1"/>
</dbReference>
<dbReference type="EMBL" id="UZAG01000018">
    <property type="protein sequence ID" value="VDO06668.1"/>
    <property type="molecule type" value="Genomic_DNA"/>
</dbReference>
<dbReference type="InterPro" id="IPR058686">
    <property type="entry name" value="Ig_NPHP4_3rd"/>
</dbReference>
<name>A0A3P7VML4_9BILA</name>
<evidence type="ECO:0000259" key="2">
    <source>
        <dbReference type="Pfam" id="PF26187"/>
    </source>
</evidence>
<evidence type="ECO:0000259" key="1">
    <source>
        <dbReference type="Pfam" id="PF26015"/>
    </source>
</evidence>
<accession>A0A3P7VML4</accession>
<dbReference type="GO" id="GO:0097546">
    <property type="term" value="C:ciliary base"/>
    <property type="evidence" value="ECO:0007669"/>
    <property type="project" value="TreeGrafter"/>
</dbReference>
<feature type="domain" description="NPHP4 Ig-like" evidence="1">
    <location>
        <begin position="3"/>
        <end position="66"/>
    </location>
</feature>
<protein>
    <submittedName>
        <fullName evidence="3">Uncharacterized protein</fullName>
    </submittedName>
</protein>
<dbReference type="PANTHER" id="PTHR31043">
    <property type="entry name" value="NEPHROCYSTIN-4"/>
    <property type="match status" value="1"/>
</dbReference>
<reference evidence="3 4" key="1">
    <citation type="submission" date="2018-11" db="EMBL/GenBank/DDBJ databases">
        <authorList>
            <consortium name="Pathogen Informatics"/>
        </authorList>
    </citation>
    <scope>NUCLEOTIDE SEQUENCE [LARGE SCALE GENOMIC DNA]</scope>
</reference>
<dbReference type="GO" id="GO:0097730">
    <property type="term" value="C:non-motile cilium"/>
    <property type="evidence" value="ECO:0007669"/>
    <property type="project" value="InterPro"/>
</dbReference>
<dbReference type="GO" id="GO:0035869">
    <property type="term" value="C:ciliary transition zone"/>
    <property type="evidence" value="ECO:0007669"/>
    <property type="project" value="TreeGrafter"/>
</dbReference>
<gene>
    <name evidence="3" type="ORF">BTMF_LOCUS67</name>
</gene>
<dbReference type="PANTHER" id="PTHR31043:SF3">
    <property type="entry name" value="NEPHROCYSTIN-4"/>
    <property type="match status" value="1"/>
</dbReference>
<feature type="domain" description="NPHP4 Ig-like" evidence="2">
    <location>
        <begin position="72"/>
        <end position="164"/>
    </location>
</feature>
<proteinExistence type="predicted"/>